<evidence type="ECO:0000313" key="2">
    <source>
        <dbReference type="Proteomes" id="UP000041254"/>
    </source>
</evidence>
<protein>
    <submittedName>
        <fullName evidence="1">Uncharacterized protein</fullName>
    </submittedName>
</protein>
<dbReference type="Proteomes" id="UP000041254">
    <property type="component" value="Unassembled WGS sequence"/>
</dbReference>
<name>A0A0G4FY53_VITBC</name>
<organism evidence="1 2">
    <name type="scientific">Vitrella brassicaformis (strain CCMP3155)</name>
    <dbReference type="NCBI Taxonomy" id="1169540"/>
    <lineage>
        <taxon>Eukaryota</taxon>
        <taxon>Sar</taxon>
        <taxon>Alveolata</taxon>
        <taxon>Colpodellida</taxon>
        <taxon>Vitrellaceae</taxon>
        <taxon>Vitrella</taxon>
    </lineage>
</organism>
<dbReference type="EMBL" id="CDMY01000523">
    <property type="protein sequence ID" value="CEM20274.1"/>
    <property type="molecule type" value="Genomic_DNA"/>
</dbReference>
<dbReference type="InParanoid" id="A0A0G4FY53"/>
<sequence>MAQKSVATVVEGDLLIIGTHGVFDNLFDCDFCDIASLALSPSESLIVVVKEGETYLEEIKRMDLPPEKIAHLHMFSDHLLAGRHGTSNSSS</sequence>
<dbReference type="AlphaFoldDB" id="A0A0G4FY53"/>
<evidence type="ECO:0000313" key="1">
    <source>
        <dbReference type="EMBL" id="CEM20274.1"/>
    </source>
</evidence>
<reference evidence="1 2" key="1">
    <citation type="submission" date="2014-11" db="EMBL/GenBank/DDBJ databases">
        <authorList>
            <person name="Zhu J."/>
            <person name="Qi W."/>
            <person name="Song R."/>
        </authorList>
    </citation>
    <scope>NUCLEOTIDE SEQUENCE [LARGE SCALE GENOMIC DNA]</scope>
</reference>
<accession>A0A0G4FY53</accession>
<dbReference type="VEuPathDB" id="CryptoDB:Vbra_810"/>
<gene>
    <name evidence="1" type="ORF">Vbra_810</name>
</gene>
<proteinExistence type="predicted"/>
<keyword evidence="2" id="KW-1185">Reference proteome</keyword>
<dbReference type="OrthoDB" id="60843at2759"/>